<reference evidence="1 2" key="1">
    <citation type="journal article" date="2021" name="Front. Genet.">
        <title>Chromosome-Level Genome Assembly Reveals Significant Gene Expansion in the Toll and IMD Signaling Pathways of Dendrolimus kikuchii.</title>
        <authorList>
            <person name="Zhou J."/>
            <person name="Wu P."/>
            <person name="Xiong Z."/>
            <person name="Liu N."/>
            <person name="Zhao N."/>
            <person name="Ji M."/>
            <person name="Qiu Y."/>
            <person name="Yang B."/>
        </authorList>
    </citation>
    <scope>NUCLEOTIDE SEQUENCE [LARGE SCALE GENOMIC DNA]</scope>
    <source>
        <strain evidence="1">Ann1</strain>
    </source>
</reference>
<name>A0ACC1CKL9_9NEOP</name>
<keyword evidence="2" id="KW-1185">Reference proteome</keyword>
<evidence type="ECO:0000313" key="1">
    <source>
        <dbReference type="EMBL" id="KAJ0171969.1"/>
    </source>
</evidence>
<protein>
    <submittedName>
        <fullName evidence="1">Uncharacterized protein</fullName>
    </submittedName>
</protein>
<evidence type="ECO:0000313" key="2">
    <source>
        <dbReference type="Proteomes" id="UP000824533"/>
    </source>
</evidence>
<comment type="caution">
    <text evidence="1">The sequence shown here is derived from an EMBL/GenBank/DDBJ whole genome shotgun (WGS) entry which is preliminary data.</text>
</comment>
<dbReference type="EMBL" id="CM034409">
    <property type="protein sequence ID" value="KAJ0171969.1"/>
    <property type="molecule type" value="Genomic_DNA"/>
</dbReference>
<sequence>MSSAPILRQFLVALSPNLAALSVGGMIGYPNVLLQQLKTNSSTIQLDMDSSSWIGSIHGFAGIPSILMPSLMQWKGRKLTFQVSCLLIALGWILAYAANTTTTILISESLHGLGSQCLLIVSFSSMSEMISSKFRNVSIAYYAVLQSAGIAAVGIMGQHLHWKTVALIMLVPVALAFLNTCFIWPESPSWLALKGEFEKCEKNFIWLRGNDKAAIKELTALVCAKKVEKKTEGFFKAVLSRDFYIPALLIFVLLDAAYWSGLMVIIIYSTEIIKITSGNKEVLFYSAIIFNILLFICYTTSAILMKQFNNKLVLLCGVIGTIISAAYIFIVTLLQSVGVLGKSVLCVVGLIAYMLTVVGCLVPPCFAVAMEIVPVKHRGVGGALYIILTGILHSSSLKSAPYMFVSINLWGTFLVYALNTLICGLIIWKYVPETKNRTLQELEDYFNNGNFDKKIDDAAQEPIVNAPHV</sequence>
<proteinExistence type="predicted"/>
<accession>A0ACC1CKL9</accession>
<gene>
    <name evidence="1" type="ORF">K1T71_012732</name>
</gene>
<dbReference type="Proteomes" id="UP000824533">
    <property type="component" value="Linkage Group LG23"/>
</dbReference>
<organism evidence="1 2">
    <name type="scientific">Dendrolimus kikuchii</name>
    <dbReference type="NCBI Taxonomy" id="765133"/>
    <lineage>
        <taxon>Eukaryota</taxon>
        <taxon>Metazoa</taxon>
        <taxon>Ecdysozoa</taxon>
        <taxon>Arthropoda</taxon>
        <taxon>Hexapoda</taxon>
        <taxon>Insecta</taxon>
        <taxon>Pterygota</taxon>
        <taxon>Neoptera</taxon>
        <taxon>Endopterygota</taxon>
        <taxon>Lepidoptera</taxon>
        <taxon>Glossata</taxon>
        <taxon>Ditrysia</taxon>
        <taxon>Bombycoidea</taxon>
        <taxon>Lasiocampidae</taxon>
        <taxon>Dendrolimus</taxon>
    </lineage>
</organism>